<gene>
    <name evidence="2" type="ORF">K0U00_26915</name>
</gene>
<accession>A0ABS7C9T3</accession>
<dbReference type="EMBL" id="JAHZIK010000927">
    <property type="protein sequence ID" value="MBW7457679.1"/>
    <property type="molecule type" value="Genomic_DNA"/>
</dbReference>
<name>A0ABS7C9T3_9BACL</name>
<comment type="caution">
    <text evidence="2">The sequence shown here is derived from an EMBL/GenBank/DDBJ whole genome shotgun (WGS) entry which is preliminary data.</text>
</comment>
<reference evidence="2 3" key="1">
    <citation type="submission" date="2021-07" db="EMBL/GenBank/DDBJ databases">
        <title>Paenibacillus radiodurans sp. nov., isolated from the southeastern edge of Tengger Desert.</title>
        <authorList>
            <person name="Zhang G."/>
        </authorList>
    </citation>
    <scope>NUCLEOTIDE SEQUENCE [LARGE SCALE GENOMIC DNA]</scope>
    <source>
        <strain evidence="2 3">CCM 7311</strain>
    </source>
</reference>
<keyword evidence="2" id="KW-0328">Glycosyltransferase</keyword>
<keyword evidence="2" id="KW-0808">Transferase</keyword>
<keyword evidence="3" id="KW-1185">Reference proteome</keyword>
<dbReference type="Gene3D" id="3.90.550.10">
    <property type="entry name" value="Spore Coat Polysaccharide Biosynthesis Protein SpsA, Chain A"/>
    <property type="match status" value="1"/>
</dbReference>
<evidence type="ECO:0000313" key="2">
    <source>
        <dbReference type="EMBL" id="MBW7457679.1"/>
    </source>
</evidence>
<dbReference type="Pfam" id="PF00535">
    <property type="entry name" value="Glycos_transf_2"/>
    <property type="match status" value="1"/>
</dbReference>
<dbReference type="InterPro" id="IPR001173">
    <property type="entry name" value="Glyco_trans_2-like"/>
</dbReference>
<evidence type="ECO:0000259" key="1">
    <source>
        <dbReference type="Pfam" id="PF00535"/>
    </source>
</evidence>
<dbReference type="InterPro" id="IPR029044">
    <property type="entry name" value="Nucleotide-diphossugar_trans"/>
</dbReference>
<dbReference type="SUPFAM" id="SSF53448">
    <property type="entry name" value="Nucleotide-diphospho-sugar transferases"/>
    <property type="match status" value="1"/>
</dbReference>
<protein>
    <submittedName>
        <fullName evidence="2">Glycosyltransferase</fullName>
        <ecNumber evidence="2">2.4.-.-</ecNumber>
    </submittedName>
</protein>
<sequence>MKTSIIVLTCNGLPYTQKCLESIRAYTPPDAYELIVVDNGSYDGTVKWLQDQPDLKVVYNQENLGFPKGCNQGMELATGENLLLLNNDTVLTPRWLDQLLACLY</sequence>
<proteinExistence type="predicted"/>
<evidence type="ECO:0000313" key="3">
    <source>
        <dbReference type="Proteomes" id="UP001519887"/>
    </source>
</evidence>
<dbReference type="Proteomes" id="UP001519887">
    <property type="component" value="Unassembled WGS sequence"/>
</dbReference>
<dbReference type="PANTHER" id="PTHR43179:SF7">
    <property type="entry name" value="RHAMNOSYLTRANSFERASE WBBL"/>
    <property type="match status" value="1"/>
</dbReference>
<feature type="non-terminal residue" evidence="2">
    <location>
        <position position="104"/>
    </location>
</feature>
<dbReference type="EC" id="2.4.-.-" evidence="2"/>
<dbReference type="PANTHER" id="PTHR43179">
    <property type="entry name" value="RHAMNOSYLTRANSFERASE WBBL"/>
    <property type="match status" value="1"/>
</dbReference>
<dbReference type="GO" id="GO:0016757">
    <property type="term" value="F:glycosyltransferase activity"/>
    <property type="evidence" value="ECO:0007669"/>
    <property type="project" value="UniProtKB-KW"/>
</dbReference>
<feature type="domain" description="Glycosyltransferase 2-like" evidence="1">
    <location>
        <begin position="4"/>
        <end position="101"/>
    </location>
</feature>
<organism evidence="2 3">
    <name type="scientific">Paenibacillus sepulcri</name>
    <dbReference type="NCBI Taxonomy" id="359917"/>
    <lineage>
        <taxon>Bacteria</taxon>
        <taxon>Bacillati</taxon>
        <taxon>Bacillota</taxon>
        <taxon>Bacilli</taxon>
        <taxon>Bacillales</taxon>
        <taxon>Paenibacillaceae</taxon>
        <taxon>Paenibacillus</taxon>
    </lineage>
</organism>